<feature type="coiled-coil region" evidence="1">
    <location>
        <begin position="1135"/>
        <end position="1172"/>
    </location>
</feature>
<dbReference type="InterPro" id="IPR028889">
    <property type="entry name" value="USP"/>
</dbReference>
<dbReference type="Gene3D" id="1.10.1000.11">
    <property type="entry name" value="Arf Nucleotide-binding Site Opener,domain 2"/>
    <property type="match status" value="1"/>
</dbReference>
<evidence type="ECO:0000259" key="4">
    <source>
        <dbReference type="PROSITE" id="PS50190"/>
    </source>
</evidence>
<feature type="region of interest" description="Disordered" evidence="2">
    <location>
        <begin position="65"/>
        <end position="94"/>
    </location>
</feature>
<evidence type="ECO:0000259" key="3">
    <source>
        <dbReference type="PROSITE" id="PS50003"/>
    </source>
</evidence>
<proteinExistence type="predicted"/>
<feature type="domain" description="USP" evidence="5">
    <location>
        <begin position="119"/>
        <end position="423"/>
    </location>
</feature>
<reference evidence="6" key="1">
    <citation type="submission" date="2019-10" db="EMBL/GenBank/DDBJ databases">
        <authorList>
            <person name="Soares A.E.R."/>
            <person name="Aleixo A."/>
            <person name="Schneider P."/>
            <person name="Miyaki C.Y."/>
            <person name="Schneider M.P."/>
            <person name="Mello C."/>
            <person name="Vasconcelos A.T.R."/>
        </authorList>
    </citation>
    <scope>NUCLEOTIDE SEQUENCE</scope>
    <source>
        <tissue evidence="6">Muscle</tissue>
    </source>
</reference>
<evidence type="ECO:0000313" key="6">
    <source>
        <dbReference type="EMBL" id="KAJ7425092.1"/>
    </source>
</evidence>
<dbReference type="EMBL" id="WHWB01032572">
    <property type="protein sequence ID" value="KAJ7425092.1"/>
    <property type="molecule type" value="Genomic_DNA"/>
</dbReference>
<dbReference type="Pfam" id="PF00169">
    <property type="entry name" value="PH"/>
    <property type="match status" value="1"/>
</dbReference>
<feature type="domain" description="SEC7" evidence="4">
    <location>
        <begin position="1173"/>
        <end position="1360"/>
    </location>
</feature>
<dbReference type="InterPro" id="IPR011993">
    <property type="entry name" value="PH-like_dom_sf"/>
</dbReference>
<feature type="compositionally biased region" description="Polar residues" evidence="2">
    <location>
        <begin position="970"/>
        <end position="987"/>
    </location>
</feature>
<evidence type="ECO:0000256" key="2">
    <source>
        <dbReference type="SAM" id="MobiDB-lite"/>
    </source>
</evidence>
<accession>A0ABQ9DSK3</accession>
<dbReference type="Gene3D" id="1.10.220.20">
    <property type="match status" value="1"/>
</dbReference>
<dbReference type="InterPro" id="IPR038765">
    <property type="entry name" value="Papain-like_cys_pep_sf"/>
</dbReference>
<feature type="compositionally biased region" description="Polar residues" evidence="2">
    <location>
        <begin position="666"/>
        <end position="676"/>
    </location>
</feature>
<dbReference type="InterPro" id="IPR000904">
    <property type="entry name" value="Sec7_dom"/>
</dbReference>
<dbReference type="CDD" id="cd02661">
    <property type="entry name" value="Peptidase_C19E"/>
    <property type="match status" value="1"/>
</dbReference>
<dbReference type="Pfam" id="PF00443">
    <property type="entry name" value="UCH"/>
    <property type="match status" value="1"/>
</dbReference>
<protein>
    <submittedName>
        <fullName evidence="6">Ubiquitin specific peptidase 36</fullName>
    </submittedName>
</protein>
<comment type="caution">
    <text evidence="6">The sequence shown here is derived from an EMBL/GenBank/DDBJ whole genome shotgun (WGS) entry which is preliminary data.</text>
</comment>
<keyword evidence="1" id="KW-0175">Coiled coil</keyword>
<evidence type="ECO:0000259" key="5">
    <source>
        <dbReference type="PROSITE" id="PS50235"/>
    </source>
</evidence>
<feature type="compositionally biased region" description="Basic residues" evidence="2">
    <location>
        <begin position="911"/>
        <end position="921"/>
    </location>
</feature>
<dbReference type="Pfam" id="PF01369">
    <property type="entry name" value="Sec7"/>
    <property type="match status" value="1"/>
</dbReference>
<name>A0ABQ9DSK3_9PASS</name>
<dbReference type="SUPFAM" id="SSF54001">
    <property type="entry name" value="Cysteine proteinases"/>
    <property type="match status" value="1"/>
</dbReference>
<dbReference type="PROSITE" id="PS50003">
    <property type="entry name" value="PH_DOMAIN"/>
    <property type="match status" value="1"/>
</dbReference>
<dbReference type="Proteomes" id="UP001145742">
    <property type="component" value="Unassembled WGS sequence"/>
</dbReference>
<dbReference type="PANTHER" id="PTHR10663:SF340">
    <property type="entry name" value="CYTOHESIN-1"/>
    <property type="match status" value="1"/>
</dbReference>
<organism evidence="6 7">
    <name type="scientific">Willisornis vidua</name>
    <name type="common">Xingu scale-backed antbird</name>
    <dbReference type="NCBI Taxonomy" id="1566151"/>
    <lineage>
        <taxon>Eukaryota</taxon>
        <taxon>Metazoa</taxon>
        <taxon>Chordata</taxon>
        <taxon>Craniata</taxon>
        <taxon>Vertebrata</taxon>
        <taxon>Euteleostomi</taxon>
        <taxon>Archelosauria</taxon>
        <taxon>Archosauria</taxon>
        <taxon>Dinosauria</taxon>
        <taxon>Saurischia</taxon>
        <taxon>Theropoda</taxon>
        <taxon>Coelurosauria</taxon>
        <taxon>Aves</taxon>
        <taxon>Neognathae</taxon>
        <taxon>Neoaves</taxon>
        <taxon>Telluraves</taxon>
        <taxon>Australaves</taxon>
        <taxon>Passeriformes</taxon>
        <taxon>Thamnophilidae</taxon>
        <taxon>Willisornis</taxon>
    </lineage>
</organism>
<dbReference type="PROSITE" id="PS50235">
    <property type="entry name" value="USP_3"/>
    <property type="match status" value="1"/>
</dbReference>
<dbReference type="Gene3D" id="3.90.70.10">
    <property type="entry name" value="Cysteine proteinases"/>
    <property type="match status" value="1"/>
</dbReference>
<dbReference type="InterPro" id="IPR018200">
    <property type="entry name" value="USP_CS"/>
</dbReference>
<dbReference type="SMART" id="SM00222">
    <property type="entry name" value="Sec7"/>
    <property type="match status" value="1"/>
</dbReference>
<gene>
    <name evidence="6" type="primary">USP36</name>
    <name evidence="6" type="ORF">WISP_25367</name>
</gene>
<dbReference type="CDD" id="cd00171">
    <property type="entry name" value="Sec7"/>
    <property type="match status" value="1"/>
</dbReference>
<feature type="compositionally biased region" description="Polar residues" evidence="2">
    <location>
        <begin position="562"/>
        <end position="576"/>
    </location>
</feature>
<dbReference type="PROSITE" id="PS00973">
    <property type="entry name" value="USP_2"/>
    <property type="match status" value="1"/>
</dbReference>
<feature type="region of interest" description="Disordered" evidence="2">
    <location>
        <begin position="814"/>
        <end position="833"/>
    </location>
</feature>
<dbReference type="Gene3D" id="2.30.29.30">
    <property type="entry name" value="Pleckstrin-homology domain (PH domain)/Phosphotyrosine-binding domain (PTB)"/>
    <property type="match status" value="1"/>
</dbReference>
<feature type="compositionally biased region" description="Basic and acidic residues" evidence="2">
    <location>
        <begin position="886"/>
        <end position="896"/>
    </location>
</feature>
<evidence type="ECO:0000256" key="1">
    <source>
        <dbReference type="SAM" id="Coils"/>
    </source>
</evidence>
<feature type="domain" description="PH" evidence="3">
    <location>
        <begin position="1378"/>
        <end position="1494"/>
    </location>
</feature>
<evidence type="ECO:0000313" key="7">
    <source>
        <dbReference type="Proteomes" id="UP001145742"/>
    </source>
</evidence>
<dbReference type="CDD" id="cd01252">
    <property type="entry name" value="PH_GRP1-like"/>
    <property type="match status" value="1"/>
</dbReference>
<feature type="region of interest" description="Disordered" evidence="2">
    <location>
        <begin position="870"/>
        <end position="994"/>
    </location>
</feature>
<feature type="region of interest" description="Disordered" evidence="2">
    <location>
        <begin position="753"/>
        <end position="773"/>
    </location>
</feature>
<feature type="region of interest" description="Disordered" evidence="2">
    <location>
        <begin position="561"/>
        <end position="597"/>
    </location>
</feature>
<dbReference type="SUPFAM" id="SSF48425">
    <property type="entry name" value="Sec7 domain"/>
    <property type="match status" value="1"/>
</dbReference>
<keyword evidence="7" id="KW-1185">Reference proteome</keyword>
<dbReference type="InterPro" id="IPR001849">
    <property type="entry name" value="PH_domain"/>
</dbReference>
<feature type="region of interest" description="Disordered" evidence="2">
    <location>
        <begin position="666"/>
        <end position="728"/>
    </location>
</feature>
<dbReference type="InterPro" id="IPR001394">
    <property type="entry name" value="Peptidase_C19_UCH"/>
</dbReference>
<dbReference type="PROSITE" id="PS00972">
    <property type="entry name" value="USP_1"/>
    <property type="match status" value="1"/>
</dbReference>
<sequence length="1515" mass="168182">MIAEKLREVLEPARREAAAELGRPLARSVLQQRIEFAPARRGLAGQLERLRDKYEHIGAEALGCPGGIARSPPERPQNPQDRSQALPGTAGDGIPAPQKVLFPAQRLSMKWERVHRVGAGLSNLGNTCFLNSALQCLTYTPPLANYLLSREHGRTCAHGSFCMMCTMQNHTIQAFANSGNAIKPLSIIRDLKKISHNLRFGRQEDAHEFLRYTIDAMQKACLNGYTKLDRQTQATTLVYQIFGGYLRSRVKCLECKTVSDTYDPYLDVTLEVERAANVVRALEQFMKPELLGGENAYRCSMCRKKVSASKRFTIHRASNVLTISLKRFGSCGSSGGRKITKDVGYPEFLDIRPYMSEPKGDPVTYGLYAVLVHSGYSCNAGHYFCYVKASNGQWYRMNDHEVHPSNIKVVLNQQAYVLFYLSPRRSLAAPVAKAASSLPGHIVSNSSQVKKTETNGTLPAPPMGLKQNNLLGKGLLGQDDVGVPVSRSTSGMEPKLMNKIGQSMLPAQTPSPKLPHKATHKAIPLPHDIVQRPKKPQTPAVPRAGFHVTSTMSGVKVGLPPQASSCEKPSTSSKLLKSNHKPGGHGAMARRTLKKDSHGITVGQLAKETHKAKSHSSSFCTSQGRNFVTHLPSVPATKLVVANNSDLAVPEDSGTATVKPFLLGSATQEQGSTTSPPLAKKPSLSAKKGKPSQKASRSDCHTQSQPSDTIHADSTPGPLGKSSLSSCALELPSPEKSSFSFLPSLATRLPASPLPYGSTAHPSHLPSSSMEKGSGQLEAEGFWKKKRRKRKHCSTERNLCSLAVRDMDEISSPSKKETVVSSEGFKDKDFRPPKKESICSQKDFMGRDSRPLKKRRIASLEGFVFGMGKETAGKGPGDDLGVPGCQDRESGPKQHVQESGIDLSMEPTFSLKRKKKKKNRSKTMPLESTEEHCSRLLSLDSSRRAEPGPCKTHGSVEAGGHKHRKHKQMENLSSPAASDVPATTTSPVAGCARDNQTGNGRCILGALSPVASDWDSTAPGGQESNVVGELLQNSLDKAYGKQVLTWQGKISAISQDAIQDTASAQSETVIDEWDQEFDRGKIKKMKKMKQERKRDSNPFQKLQNKRNFWLMSHPAKMASLGHRLSVPSDLTPEECQELENIRRRKQELLADIQRLKDEIAEVTNEIENLGSTEERKNMQRNKQVAMGRKKFNMDPKKGIQFLIENDLLKNTCEDIAQFLYKGEGLNKTAIGDYLGERDEFNIQVLHAFVELHEFTDLNLVQALRQFLWSFRLPGEAQKIDRMMEAFAQRYCQCNPGVFQSTDTCYVLSFAIIMLNTSLHNPNVKDKPTAERFIAMNRGINDGGDLPEELLRNLYESIKNEPFKIPEDDGNDLTHTFFNPDREGWLLKLGGRVKTWKRRWFILTDNCLYYFEYTTDKEPRGIIPLENLSIREVEDSKKPNCFELYIPDNKDQVIKACKTEADGRVVEGNHTVYRISAPTPEEKEEWIKCIKAAISRDPFYEMLAARKKKVSSTKRH</sequence>
<dbReference type="SMART" id="SM00233">
    <property type="entry name" value="PH"/>
    <property type="match status" value="1"/>
</dbReference>
<dbReference type="SUPFAM" id="SSF50729">
    <property type="entry name" value="PH domain-like"/>
    <property type="match status" value="1"/>
</dbReference>
<dbReference type="InterPro" id="IPR023394">
    <property type="entry name" value="Sec7_C_sf"/>
</dbReference>
<dbReference type="PROSITE" id="PS50190">
    <property type="entry name" value="SEC7"/>
    <property type="match status" value="1"/>
</dbReference>
<dbReference type="InterPro" id="IPR035999">
    <property type="entry name" value="Sec7_dom_sf"/>
</dbReference>
<dbReference type="PANTHER" id="PTHR10663">
    <property type="entry name" value="GUANYL-NUCLEOTIDE EXCHANGE FACTOR"/>
    <property type="match status" value="1"/>
</dbReference>